<dbReference type="PRINTS" id="PR00111">
    <property type="entry name" value="ABHYDROLASE"/>
</dbReference>
<reference evidence="3" key="1">
    <citation type="submission" date="2016-10" db="EMBL/GenBank/DDBJ databases">
        <authorList>
            <person name="Varghese N."/>
            <person name="Submissions S."/>
        </authorList>
    </citation>
    <scope>NUCLEOTIDE SEQUENCE [LARGE SCALE GENOMIC DNA]</scope>
    <source>
        <strain evidence="3">DSM 43161</strain>
    </source>
</reference>
<dbReference type="GO" id="GO:0016020">
    <property type="term" value="C:membrane"/>
    <property type="evidence" value="ECO:0007669"/>
    <property type="project" value="TreeGrafter"/>
</dbReference>
<proteinExistence type="predicted"/>
<dbReference type="InterPro" id="IPR029058">
    <property type="entry name" value="AB_hydrolase_fold"/>
</dbReference>
<dbReference type="Pfam" id="PF00561">
    <property type="entry name" value="Abhydrolase_1"/>
    <property type="match status" value="1"/>
</dbReference>
<dbReference type="Proteomes" id="UP000183642">
    <property type="component" value="Unassembled WGS sequence"/>
</dbReference>
<dbReference type="NCBIfam" id="TIGR02240">
    <property type="entry name" value="PHA_depoly_arom"/>
    <property type="match status" value="1"/>
</dbReference>
<feature type="domain" description="AB hydrolase-1" evidence="1">
    <location>
        <begin position="39"/>
        <end position="266"/>
    </location>
</feature>
<dbReference type="EMBL" id="FOWE01000004">
    <property type="protein sequence ID" value="SFO17327.1"/>
    <property type="molecule type" value="Genomic_DNA"/>
</dbReference>
<dbReference type="AlphaFoldDB" id="A0A1I5F0T2"/>
<gene>
    <name evidence="2" type="ORF">SAMN05660359_01761</name>
</gene>
<name>A0A1I5F0T2_9ACTN</name>
<organism evidence="2 3">
    <name type="scientific">Geodermatophilus obscurus</name>
    <dbReference type="NCBI Taxonomy" id="1861"/>
    <lineage>
        <taxon>Bacteria</taxon>
        <taxon>Bacillati</taxon>
        <taxon>Actinomycetota</taxon>
        <taxon>Actinomycetes</taxon>
        <taxon>Geodermatophilales</taxon>
        <taxon>Geodermatophilaceae</taxon>
        <taxon>Geodermatophilus</taxon>
    </lineage>
</organism>
<dbReference type="PANTHER" id="PTHR43798:SF5">
    <property type="entry name" value="MONOACYLGLYCEROL LIPASE ABHD6"/>
    <property type="match status" value="1"/>
</dbReference>
<dbReference type="PANTHER" id="PTHR43798">
    <property type="entry name" value="MONOACYLGLYCEROL LIPASE"/>
    <property type="match status" value="1"/>
</dbReference>
<accession>A0A1I5F0T2</accession>
<dbReference type="InterPro" id="IPR011942">
    <property type="entry name" value="PHA_depoly_arom"/>
</dbReference>
<keyword evidence="3" id="KW-1185">Reference proteome</keyword>
<evidence type="ECO:0000313" key="2">
    <source>
        <dbReference type="EMBL" id="SFO17327.1"/>
    </source>
</evidence>
<dbReference type="GO" id="GO:0047372">
    <property type="term" value="F:monoacylglycerol lipase activity"/>
    <property type="evidence" value="ECO:0007669"/>
    <property type="project" value="TreeGrafter"/>
</dbReference>
<dbReference type="OrthoDB" id="7958481at2"/>
<evidence type="ECO:0000259" key="1">
    <source>
        <dbReference type="Pfam" id="PF00561"/>
    </source>
</evidence>
<dbReference type="RefSeq" id="WP_075013173.1">
    <property type="nucleotide sequence ID" value="NZ_FOWE01000004.1"/>
</dbReference>
<protein>
    <submittedName>
        <fullName evidence="2">Poly(3-hydroxyalkanoate) depolymerase</fullName>
    </submittedName>
</protein>
<dbReference type="InterPro" id="IPR050266">
    <property type="entry name" value="AB_hydrolase_sf"/>
</dbReference>
<dbReference type="SUPFAM" id="SSF53474">
    <property type="entry name" value="alpha/beta-Hydrolases"/>
    <property type="match status" value="1"/>
</dbReference>
<sequence length="282" mass="30208">MSSTSEPQPRRGRADTVRTLTAGGRTLRVAERRGDGSRPPLVLMNGIGASLEVLQPLVDALDPRRTVVRFDVPGVGGSPPPVVPYVLATLTPVVSGLLRRLGHDDEVDVLGLSWGGGLAQHFAVQHRRRCRRLVLAATGTGSLMVPASPRVLSHMLTPRRHRDPGYATRIAGELYGGSVRTDPARAARTLHAHSRLGPRRGYYYQLAASAGWSSLPFLSLIRQPTLVLSGDDDPIIPSVNARILARGIPRARLHLYGGGHLALVTEAPELAPVVDGFLDEAG</sequence>
<dbReference type="GO" id="GO:0046464">
    <property type="term" value="P:acylglycerol catabolic process"/>
    <property type="evidence" value="ECO:0007669"/>
    <property type="project" value="TreeGrafter"/>
</dbReference>
<dbReference type="Gene3D" id="3.40.50.1820">
    <property type="entry name" value="alpha/beta hydrolase"/>
    <property type="match status" value="1"/>
</dbReference>
<evidence type="ECO:0000313" key="3">
    <source>
        <dbReference type="Proteomes" id="UP000183642"/>
    </source>
</evidence>
<dbReference type="InterPro" id="IPR000073">
    <property type="entry name" value="AB_hydrolase_1"/>
</dbReference>